<proteinExistence type="predicted"/>
<evidence type="ECO:0000313" key="5">
    <source>
        <dbReference type="EMBL" id="CAJ1975432.1"/>
    </source>
</evidence>
<keyword evidence="6" id="KW-1185">Reference proteome</keyword>
<dbReference type="Gramene" id="rna-AYBTSS11_LOCUS27547">
    <property type="protein sequence ID" value="CAJ1975432.1"/>
    <property type="gene ID" value="gene-AYBTSS11_LOCUS27547"/>
</dbReference>
<dbReference type="PANTHER" id="PTHR13681:SF24">
    <property type="entry name" value="TUDOR DOMAIN-CONTAINING PROTEIN 3"/>
    <property type="match status" value="1"/>
</dbReference>
<dbReference type="SMART" id="SM01161">
    <property type="entry name" value="DUF1767"/>
    <property type="match status" value="1"/>
</dbReference>
<feature type="region of interest" description="Disordered" evidence="3">
    <location>
        <begin position="300"/>
        <end position="327"/>
    </location>
</feature>
<evidence type="ECO:0000256" key="1">
    <source>
        <dbReference type="ARBA" id="ARBA00004123"/>
    </source>
</evidence>
<dbReference type="Proteomes" id="UP001189624">
    <property type="component" value="Chromosome 9"/>
</dbReference>
<reference evidence="5" key="1">
    <citation type="submission" date="2023-10" db="EMBL/GenBank/DDBJ databases">
        <authorList>
            <person name="Domelevo Entfellner J.-B."/>
        </authorList>
    </citation>
    <scope>NUCLEOTIDE SEQUENCE</scope>
</reference>
<protein>
    <recommendedName>
        <fullName evidence="4">RecQ mediated genome instability protein 1 OB-fold domain-containing protein</fullName>
    </recommendedName>
</protein>
<comment type="subcellular location">
    <subcellularLocation>
        <location evidence="1">Nucleus</location>
    </subcellularLocation>
</comment>
<dbReference type="EMBL" id="OY731406">
    <property type="protein sequence ID" value="CAJ1975432.1"/>
    <property type="molecule type" value="Genomic_DNA"/>
</dbReference>
<evidence type="ECO:0000259" key="4">
    <source>
        <dbReference type="Pfam" id="PF08585"/>
    </source>
</evidence>
<dbReference type="PANTHER" id="PTHR13681">
    <property type="entry name" value="SURVIVAL OF MOTOR NEURON-RELATED-SPLICING FACTOR 30-RELATED"/>
    <property type="match status" value="1"/>
</dbReference>
<sequence length="416" mass="46679">MEKNSGGWDSGMMFETLRQRGWCLEDTYELKAIIDFQSALADDPSKFLQSVESELLNSDLRSIGAKSLPQPSLLRNASTFLHGPKITSVRDISKSRVDEFLRNSGGRRVLRLCLTDGHSEITSVEYSHVPSIPDNVVPGTKDFVLIGDLAFCNYRMWHACTLIRLENKVAVHSGIVCLNPNVLTVLGGVVQSLYDEWEMNKKYSGFSRSSLRKLENRDTGGPPQFVKLQVGSSSGITDYNSSRNRKPIAVAGEAEMRPTGVADYNSNRNRKPISAVRTAEMRQTDIQQDPNQKADILDVNLESNPPQPRPQDKASSSGTRPKEVVESVPVQNQAAAQKLLQKLNQLSQNDRHGRGWKHRGKGKQEDPVVFTLEEYENRKAQIRPSNIDKDQYISHDEDLARHLQNQLNLENSQVDL</sequence>
<dbReference type="InterPro" id="IPR042470">
    <property type="entry name" value="RMI1_N_C_sf"/>
</dbReference>
<dbReference type="Gene3D" id="2.40.50.770">
    <property type="entry name" value="RecQ-mediated genome instability protein Rmi1, C-terminal domain"/>
    <property type="match status" value="1"/>
</dbReference>
<dbReference type="AlphaFoldDB" id="A0AA86SYV8"/>
<evidence type="ECO:0000313" key="6">
    <source>
        <dbReference type="Proteomes" id="UP001189624"/>
    </source>
</evidence>
<accession>A0AA86SYV8</accession>
<organism evidence="5 6">
    <name type="scientific">Sphenostylis stenocarpa</name>
    <dbReference type="NCBI Taxonomy" id="92480"/>
    <lineage>
        <taxon>Eukaryota</taxon>
        <taxon>Viridiplantae</taxon>
        <taxon>Streptophyta</taxon>
        <taxon>Embryophyta</taxon>
        <taxon>Tracheophyta</taxon>
        <taxon>Spermatophyta</taxon>
        <taxon>Magnoliopsida</taxon>
        <taxon>eudicotyledons</taxon>
        <taxon>Gunneridae</taxon>
        <taxon>Pentapetalae</taxon>
        <taxon>rosids</taxon>
        <taxon>fabids</taxon>
        <taxon>Fabales</taxon>
        <taxon>Fabaceae</taxon>
        <taxon>Papilionoideae</taxon>
        <taxon>50 kb inversion clade</taxon>
        <taxon>NPAAA clade</taxon>
        <taxon>indigoferoid/millettioid clade</taxon>
        <taxon>Phaseoleae</taxon>
        <taxon>Sphenostylis</taxon>
    </lineage>
</organism>
<keyword evidence="2" id="KW-0539">Nucleus</keyword>
<name>A0AA86SYV8_9FABA</name>
<dbReference type="InterPro" id="IPR013894">
    <property type="entry name" value="RMI1_OB"/>
</dbReference>
<dbReference type="GO" id="GO:0005634">
    <property type="term" value="C:nucleus"/>
    <property type="evidence" value="ECO:0007669"/>
    <property type="project" value="UniProtKB-SubCell"/>
</dbReference>
<dbReference type="Pfam" id="PF08585">
    <property type="entry name" value="RMI1_N_C"/>
    <property type="match status" value="1"/>
</dbReference>
<gene>
    <name evidence="5" type="ORF">AYBTSS11_LOCUS27547</name>
</gene>
<evidence type="ECO:0000256" key="3">
    <source>
        <dbReference type="SAM" id="MobiDB-lite"/>
    </source>
</evidence>
<feature type="domain" description="RecQ mediated genome instability protein 1 OB-fold" evidence="4">
    <location>
        <begin position="102"/>
        <end position="141"/>
    </location>
</feature>
<evidence type="ECO:0000256" key="2">
    <source>
        <dbReference type="ARBA" id="ARBA00023242"/>
    </source>
</evidence>